<dbReference type="InterPro" id="IPR013783">
    <property type="entry name" value="Ig-like_fold"/>
</dbReference>
<protein>
    <recommendedName>
        <fullName evidence="1">Plexin TIG domain-containing protein</fullName>
    </recommendedName>
</protein>
<comment type="caution">
    <text evidence="2">The sequence shown here is derived from an EMBL/GenBank/DDBJ whole genome shotgun (WGS) entry which is preliminary data.</text>
</comment>
<organism evidence="2 3">
    <name type="scientific">Euroglyphus maynei</name>
    <name type="common">Mayne's house dust mite</name>
    <dbReference type="NCBI Taxonomy" id="6958"/>
    <lineage>
        <taxon>Eukaryota</taxon>
        <taxon>Metazoa</taxon>
        <taxon>Ecdysozoa</taxon>
        <taxon>Arthropoda</taxon>
        <taxon>Chelicerata</taxon>
        <taxon>Arachnida</taxon>
        <taxon>Acari</taxon>
        <taxon>Acariformes</taxon>
        <taxon>Sarcoptiformes</taxon>
        <taxon>Astigmata</taxon>
        <taxon>Psoroptidia</taxon>
        <taxon>Analgoidea</taxon>
        <taxon>Pyroglyphidae</taxon>
        <taxon>Pyroglyphinae</taxon>
        <taxon>Euroglyphus</taxon>
    </lineage>
</organism>
<feature type="domain" description="Plexin TIG" evidence="1">
    <location>
        <begin position="42"/>
        <end position="95"/>
    </location>
</feature>
<keyword evidence="3" id="KW-1185">Reference proteome</keyword>
<dbReference type="Proteomes" id="UP000194236">
    <property type="component" value="Unassembled WGS sequence"/>
</dbReference>
<dbReference type="InterPro" id="IPR041362">
    <property type="entry name" value="TIG2_plexin"/>
</dbReference>
<evidence type="ECO:0000313" key="3">
    <source>
        <dbReference type="Proteomes" id="UP000194236"/>
    </source>
</evidence>
<accession>A0A1Y3BAK9</accession>
<evidence type="ECO:0000259" key="1">
    <source>
        <dbReference type="Pfam" id="PF18020"/>
    </source>
</evidence>
<name>A0A1Y3BAK9_EURMA</name>
<dbReference type="OrthoDB" id="125363at2759"/>
<gene>
    <name evidence="2" type="ORF">BLA29_009897</name>
</gene>
<dbReference type="AlphaFoldDB" id="A0A1Y3BAK9"/>
<dbReference type="Gene3D" id="2.60.40.10">
    <property type="entry name" value="Immunoglobulins"/>
    <property type="match status" value="1"/>
</dbReference>
<sequence length="111" mass="12596">MHENLCTYNTSLCTRRMIVGENSAQNSLIKGVQHCPSFNIEQEILVPDGQRRELSVEVRNLIPSSDGFQCIIEIEQAKERVQARVSDNKIICHESVVSFLFGKCEKAIFKV</sequence>
<dbReference type="EMBL" id="MUJZ01030395">
    <property type="protein sequence ID" value="OTF77892.1"/>
    <property type="molecule type" value="Genomic_DNA"/>
</dbReference>
<dbReference type="Pfam" id="PF18020">
    <property type="entry name" value="TIG_2"/>
    <property type="match status" value="1"/>
</dbReference>
<evidence type="ECO:0000313" key="2">
    <source>
        <dbReference type="EMBL" id="OTF77892.1"/>
    </source>
</evidence>
<reference evidence="2 3" key="1">
    <citation type="submission" date="2017-03" db="EMBL/GenBank/DDBJ databases">
        <title>Genome Survey of Euroglyphus maynei.</title>
        <authorList>
            <person name="Arlian L.G."/>
            <person name="Morgan M.S."/>
            <person name="Rider S.D."/>
        </authorList>
    </citation>
    <scope>NUCLEOTIDE SEQUENCE [LARGE SCALE GENOMIC DNA]</scope>
    <source>
        <strain evidence="2">Arlian Lab</strain>
        <tissue evidence="2">Whole body</tissue>
    </source>
</reference>
<proteinExistence type="predicted"/>